<gene>
    <name evidence="1" type="ORF">PF007_g29350</name>
</gene>
<organism evidence="1 2">
    <name type="scientific">Phytophthora fragariae</name>
    <dbReference type="NCBI Taxonomy" id="53985"/>
    <lineage>
        <taxon>Eukaryota</taxon>
        <taxon>Sar</taxon>
        <taxon>Stramenopiles</taxon>
        <taxon>Oomycota</taxon>
        <taxon>Peronosporomycetes</taxon>
        <taxon>Peronosporales</taxon>
        <taxon>Peronosporaceae</taxon>
        <taxon>Phytophthora</taxon>
    </lineage>
</organism>
<reference evidence="1 2" key="1">
    <citation type="submission" date="2018-08" db="EMBL/GenBank/DDBJ databases">
        <title>Genomic investigation of the strawberry pathogen Phytophthora fragariae indicates pathogenicity is determined by transcriptional variation in three key races.</title>
        <authorList>
            <person name="Adams T.M."/>
            <person name="Armitage A.D."/>
            <person name="Sobczyk M.K."/>
            <person name="Bates H.J."/>
            <person name="Dunwell J.M."/>
            <person name="Nellist C.F."/>
            <person name="Harrison R.J."/>
        </authorList>
    </citation>
    <scope>NUCLEOTIDE SEQUENCE [LARGE SCALE GENOMIC DNA]</scope>
    <source>
        <strain evidence="1 2">NOV-71</strain>
    </source>
</reference>
<protein>
    <submittedName>
        <fullName evidence="1">Uncharacterized protein</fullName>
    </submittedName>
</protein>
<evidence type="ECO:0000313" key="2">
    <source>
        <dbReference type="Proteomes" id="UP000441208"/>
    </source>
</evidence>
<dbReference type="EMBL" id="QXFZ01004511">
    <property type="protein sequence ID" value="KAE9064004.1"/>
    <property type="molecule type" value="Genomic_DNA"/>
</dbReference>
<proteinExistence type="predicted"/>
<evidence type="ECO:0000313" key="1">
    <source>
        <dbReference type="EMBL" id="KAE9064004.1"/>
    </source>
</evidence>
<comment type="caution">
    <text evidence="1">The sequence shown here is derived from an EMBL/GenBank/DDBJ whole genome shotgun (WGS) entry which is preliminary data.</text>
</comment>
<accession>A0A6A3PW44</accession>
<sequence>MKFLVGLGWRPPDRRRRAEPRRRSVAAVLVAASSPVRACGVSVGMEERVVQAVAKDSSRRRLRCAVTGLAIAGGLLAARSRKMNWTCGKTKAWGGLVIKTLYSI</sequence>
<dbReference type="AlphaFoldDB" id="A0A6A3PW44"/>
<name>A0A6A3PW44_9STRA</name>
<dbReference type="Proteomes" id="UP000441208">
    <property type="component" value="Unassembled WGS sequence"/>
</dbReference>